<evidence type="ECO:0000313" key="3">
    <source>
        <dbReference type="Proteomes" id="UP000241769"/>
    </source>
</evidence>
<evidence type="ECO:0000256" key="1">
    <source>
        <dbReference type="SAM" id="MobiDB-lite"/>
    </source>
</evidence>
<protein>
    <submittedName>
        <fullName evidence="2">Uncharacterized protein</fullName>
    </submittedName>
</protein>
<keyword evidence="3" id="KW-1185">Reference proteome</keyword>
<dbReference type="AlphaFoldDB" id="A0A2P6N073"/>
<evidence type="ECO:0000313" key="2">
    <source>
        <dbReference type="EMBL" id="PRP77330.1"/>
    </source>
</evidence>
<dbReference type="Proteomes" id="UP000241769">
    <property type="component" value="Unassembled WGS sequence"/>
</dbReference>
<gene>
    <name evidence="2" type="ORF">PROFUN_05575</name>
</gene>
<reference evidence="2 3" key="1">
    <citation type="journal article" date="2018" name="Genome Biol. Evol.">
        <title>Multiple Roots of Fruiting Body Formation in Amoebozoa.</title>
        <authorList>
            <person name="Hillmann F."/>
            <person name="Forbes G."/>
            <person name="Novohradska S."/>
            <person name="Ferling I."/>
            <person name="Riege K."/>
            <person name="Groth M."/>
            <person name="Westermann M."/>
            <person name="Marz M."/>
            <person name="Spaller T."/>
            <person name="Winckler T."/>
            <person name="Schaap P."/>
            <person name="Glockner G."/>
        </authorList>
    </citation>
    <scope>NUCLEOTIDE SEQUENCE [LARGE SCALE GENOMIC DNA]</scope>
    <source>
        <strain evidence="2 3">Jena</strain>
    </source>
</reference>
<sequence length="122" mass="13734">MYTKDRKETTGLRRLLQFTRSVISSTQELQQGYHPEEKTQTTIAKTVAQAPEVRSTLYHEPLRNKIKTAPTTSSAAPDKTAAQKEVVLRLMHETREQFGCARSSVQIHKTFSVLISPPSAHV</sequence>
<feature type="region of interest" description="Disordered" evidence="1">
    <location>
        <begin position="60"/>
        <end position="80"/>
    </location>
</feature>
<comment type="caution">
    <text evidence="2">The sequence shown here is derived from an EMBL/GenBank/DDBJ whole genome shotgun (WGS) entry which is preliminary data.</text>
</comment>
<organism evidence="2 3">
    <name type="scientific">Planoprotostelium fungivorum</name>
    <dbReference type="NCBI Taxonomy" id="1890364"/>
    <lineage>
        <taxon>Eukaryota</taxon>
        <taxon>Amoebozoa</taxon>
        <taxon>Evosea</taxon>
        <taxon>Variosea</taxon>
        <taxon>Cavosteliida</taxon>
        <taxon>Cavosteliaceae</taxon>
        <taxon>Planoprotostelium</taxon>
    </lineage>
</organism>
<dbReference type="EMBL" id="MDYQ01000269">
    <property type="protein sequence ID" value="PRP77330.1"/>
    <property type="molecule type" value="Genomic_DNA"/>
</dbReference>
<proteinExistence type="predicted"/>
<dbReference type="InParanoid" id="A0A2P6N073"/>
<accession>A0A2P6N073</accession>
<name>A0A2P6N073_9EUKA</name>